<feature type="repeat" description="ANK" evidence="3">
    <location>
        <begin position="1533"/>
        <end position="1568"/>
    </location>
</feature>
<dbReference type="PANTHER" id="PTHR24123">
    <property type="entry name" value="ANKYRIN REPEAT-CONTAINING"/>
    <property type="match status" value="1"/>
</dbReference>
<feature type="repeat" description="ANK" evidence="3">
    <location>
        <begin position="607"/>
        <end position="639"/>
    </location>
</feature>
<dbReference type="PROSITE" id="PS50088">
    <property type="entry name" value="ANK_REPEAT"/>
    <property type="match status" value="11"/>
</dbReference>
<dbReference type="Pfam" id="PF22939">
    <property type="entry name" value="WHD_GPIID"/>
    <property type="match status" value="1"/>
</dbReference>
<feature type="repeat" description="ANK" evidence="3">
    <location>
        <begin position="811"/>
        <end position="849"/>
    </location>
</feature>
<feature type="repeat" description="ANK" evidence="3">
    <location>
        <begin position="1209"/>
        <end position="1241"/>
    </location>
</feature>
<dbReference type="InterPro" id="IPR051165">
    <property type="entry name" value="Multifunctional_ANK_Repeat"/>
</dbReference>
<reference evidence="6" key="1">
    <citation type="submission" date="2021-03" db="EMBL/GenBank/DDBJ databases">
        <authorList>
            <person name="Tagirdzhanova G."/>
        </authorList>
    </citation>
    <scope>NUCLEOTIDE SEQUENCE</scope>
</reference>
<sequence>MESPEHDFVVLNDEDVAGTDSTGQLPQSVEQIQKIRAWLHPTDYSADSGEYKRHLASYVHGTGKWMQETQYQLWRDAKDYGALWVKAIPGAGKSVATAHLIAQLENDENFPVLYFFFRQIITSNRKPSSLIRDWMSQILKYSPFLQAKLKEYLDNRRAFDSVAFDELWHDLTTALCALSHVYCVADALDEMSLGNDNFIEQLARLGDLKPATVKVFFTSRPVPRIENILKGLSVSQITLGQSLVDQDVAIYLKHRLANSTLPETFRAEVQRALMKKSQGLFLYTKLMVDDLFESPVFDSSHPASFHENLQSLPSGLAEMYTRMLHDHSVRSGVSQSLQQTILQWVTHSSRPLRLLEIAGMVDSLPEEAHSDIRTDSAESSQNTKSIVRSACGPLLEILEDETVSIIHHSFTEYLLDSDRGTSAPSAEMIKPWFPSVDTAASHRSMAIICVNYLICGWADDWHYKGPEVRPYHFQPHPPSEAVAVYAKYPFLKYANSCWSHHAVQFGQADQDLFQLLDRFMAPNSKAFAAWHELRKAETRFAKGSALLVAAGEGLAFYVEHLIQLGQPINDEDTDGRTAMHRAAAKGHFQVVKILLKHGADSDPDDNVGLKPLHLAAWGNHAAVVKVLLEAGVDPRTPKTKEDPGNWCGNAPRTYGDTPDRYAFNYGHTEAALELVPYLKPEHLNEALIWATEAGKSEIVLAVLDTGKVEINAVTNGKTLVYLAAYRHDLRLFQKALSLGADIGIKCSSVFGRHGIRSIGPDDELESTPLHAFARNCHESPEAEYQANQENARRILQLLLESGSDVNAIDAAGRTPLHLAVTYDRYARSADAEIAAELLRNGANPSATTIDGSQALHLVNCNGPIIRHLVESGADVNVRHLKTGRTPLHYSVGEYSDDKFSALIEFGASCSAEDGNGDTPLHVALRAFTYSISKIEVLLKNLADPNVKNKKGETPLHVMGDTGNFEEVLALLVKFGADLEAKTPSGQSVLMKFLLGWRSRSSPGNIQTLLHAGARIDSQDYDGRSILHLLCQDTQSVSLIRELVNAGADPLAVDFAGNTLLHYVARHAANDYYSKKLQELLETVIEFGVEPSSKNNLGQIPFHIAAGTREQPLANCKTDPLDFLLGPKCNSDVNAADSRGVRPIHLAATFCEKRVRRLLIQGADANALTVEGQSLLHIASRARQSNIVGLLIDLYVSRDLSRLIDHVDKDGRTALHYACRSGRVESVRVLLDVGADPNSTDHNGMSPLDACSEFPEDDFLWNLNPIYGARTRFMDAAYITLDDLDRPKEVDNHRTHSASFSRGISSEHDTVAIRQIVRLLLAHDSDVTSKPLKSRYDPFNPFPSVPTNTHLDFAVASRCEVLVDELLRKIESTTLPHSEEDKNGHRARYSTPRNAYLERYLSLTSRKSAELLDDMVQVGQLNSDLFESLLRTENEQGILRFRDLGGDLVAPRSYGDGPLTILTKWGYSDLLAQVCPEASVMDEQLRSAAVSNERPGRITMRPLLHTACERTLPNLEVIKILVEKVKVDINAHQPAVTALHLLAKSAHWWQTGALEYLIDRGANFNAKDINGYTPLRIAVENRGRESTRILLRRGADVNTIGGDGMSCLNKAGADSEIVRLLLEYGASVTAGKVPFIFDAIDAMDLDILKTLVQTGADCNISMMLSEDERERRYTTHFPGSIHPRDLGEKTYPIHFAANARYNTKTSQPKMIPIIKYLLQSGADPFTLNNNKDPILHDLCSHDGITEPFLEIPNIDLEFRDSHGRTLLLAACSRSQGSFFSNEDLEYLETLPTTTASLLAKGAKIKALDIENRNALHCVLASISKSKMLQLDFDSLISHPSASDLVIQADDSGRTALLYALENQHLWAIDTLLEKGADHGYSDNEGNTALHLLSKCLSSNKKAKTHFQKFLSLGIPIEARNSSGETPLFVYMAHSTQYLKRLPVLTNAAANLFTKNRKGQNLLHVIAGKEITREGSGGRWEEEKRDPEVEIFSHLMEEGLDAASEDDEQRTPLDLAVAAGNSQILGLFERKR</sequence>
<keyword evidence="7" id="KW-1185">Reference proteome</keyword>
<name>A0A8H3FVJ7_9LECA</name>
<feature type="domain" description="GPI inositol-deacylase winged helix" evidence="4">
    <location>
        <begin position="335"/>
        <end position="419"/>
    </location>
</feature>
<feature type="domain" description="Nephrocystin 3-like N-terminal" evidence="5">
    <location>
        <begin position="61"/>
        <end position="220"/>
    </location>
</feature>
<organism evidence="6 7">
    <name type="scientific">Alectoria fallacina</name>
    <dbReference type="NCBI Taxonomy" id="1903189"/>
    <lineage>
        <taxon>Eukaryota</taxon>
        <taxon>Fungi</taxon>
        <taxon>Dikarya</taxon>
        <taxon>Ascomycota</taxon>
        <taxon>Pezizomycotina</taxon>
        <taxon>Lecanoromycetes</taxon>
        <taxon>OSLEUM clade</taxon>
        <taxon>Lecanoromycetidae</taxon>
        <taxon>Lecanorales</taxon>
        <taxon>Lecanorineae</taxon>
        <taxon>Parmeliaceae</taxon>
        <taxon>Alectoria</taxon>
    </lineage>
</organism>
<feature type="repeat" description="ANK" evidence="3">
    <location>
        <begin position="915"/>
        <end position="949"/>
    </location>
</feature>
<evidence type="ECO:0000313" key="7">
    <source>
        <dbReference type="Proteomes" id="UP000664203"/>
    </source>
</evidence>
<evidence type="ECO:0008006" key="8">
    <source>
        <dbReference type="Google" id="ProtNLM"/>
    </source>
</evidence>
<dbReference type="PROSITE" id="PS50297">
    <property type="entry name" value="ANK_REP_REGION"/>
    <property type="match status" value="8"/>
</dbReference>
<dbReference type="Gene3D" id="3.40.50.300">
    <property type="entry name" value="P-loop containing nucleotide triphosphate hydrolases"/>
    <property type="match status" value="1"/>
</dbReference>
<evidence type="ECO:0000256" key="1">
    <source>
        <dbReference type="ARBA" id="ARBA00022737"/>
    </source>
</evidence>
<evidence type="ECO:0000259" key="5">
    <source>
        <dbReference type="Pfam" id="PF24883"/>
    </source>
</evidence>
<evidence type="ECO:0000259" key="4">
    <source>
        <dbReference type="Pfam" id="PF22939"/>
    </source>
</evidence>
<comment type="caution">
    <text evidence="6">The sequence shown here is derived from an EMBL/GenBank/DDBJ whole genome shotgun (WGS) entry which is preliminary data.</text>
</comment>
<feature type="repeat" description="ANK" evidence="3">
    <location>
        <begin position="950"/>
        <end position="983"/>
    </location>
</feature>
<feature type="repeat" description="ANK" evidence="3">
    <location>
        <begin position="1569"/>
        <end position="1601"/>
    </location>
</feature>
<feature type="repeat" description="ANK" evidence="3">
    <location>
        <begin position="882"/>
        <end position="914"/>
    </location>
</feature>
<dbReference type="SUPFAM" id="SSF48403">
    <property type="entry name" value="Ankyrin repeat"/>
    <property type="match status" value="4"/>
</dbReference>
<dbReference type="OrthoDB" id="21416at2759"/>
<feature type="repeat" description="ANK" evidence="3">
    <location>
        <begin position="1850"/>
        <end position="1882"/>
    </location>
</feature>
<gene>
    <name evidence="6" type="ORF">ALECFALPRED_004507</name>
</gene>
<dbReference type="EMBL" id="CAJPDR010000277">
    <property type="protein sequence ID" value="CAF9930044.1"/>
    <property type="molecule type" value="Genomic_DNA"/>
</dbReference>
<dbReference type="Pfam" id="PF12796">
    <property type="entry name" value="Ank_2"/>
    <property type="match status" value="4"/>
</dbReference>
<feature type="repeat" description="ANK" evidence="3">
    <location>
        <begin position="574"/>
        <end position="606"/>
    </location>
</feature>
<dbReference type="InterPro" id="IPR002110">
    <property type="entry name" value="Ankyrin_rpt"/>
</dbReference>
<accession>A0A8H3FVJ7</accession>
<keyword evidence="1" id="KW-0677">Repeat</keyword>
<protein>
    <recommendedName>
        <fullName evidence="8">NACHT domain-containing protein</fullName>
    </recommendedName>
</protein>
<feature type="repeat" description="ANK" evidence="3">
    <location>
        <begin position="1021"/>
        <end position="1054"/>
    </location>
</feature>
<dbReference type="PRINTS" id="PR01415">
    <property type="entry name" value="ANKYRIN"/>
</dbReference>
<dbReference type="SUPFAM" id="SSF52540">
    <property type="entry name" value="P-loop containing nucleoside triphosphate hydrolases"/>
    <property type="match status" value="1"/>
</dbReference>
<dbReference type="Gene3D" id="1.25.40.20">
    <property type="entry name" value="Ankyrin repeat-containing domain"/>
    <property type="match status" value="7"/>
</dbReference>
<dbReference type="InterPro" id="IPR056884">
    <property type="entry name" value="NPHP3-like_N"/>
</dbReference>
<keyword evidence="2 3" id="KW-0040">ANK repeat</keyword>
<evidence type="ECO:0000256" key="3">
    <source>
        <dbReference type="PROSITE-ProRule" id="PRU00023"/>
    </source>
</evidence>
<dbReference type="InterPro" id="IPR027417">
    <property type="entry name" value="P-loop_NTPase"/>
</dbReference>
<evidence type="ECO:0000313" key="6">
    <source>
        <dbReference type="EMBL" id="CAF9930044.1"/>
    </source>
</evidence>
<dbReference type="SMART" id="SM00248">
    <property type="entry name" value="ANK"/>
    <property type="match status" value="25"/>
</dbReference>
<dbReference type="InterPro" id="IPR036770">
    <property type="entry name" value="Ankyrin_rpt-contain_sf"/>
</dbReference>
<dbReference type="InterPro" id="IPR054471">
    <property type="entry name" value="GPIID_WHD"/>
</dbReference>
<proteinExistence type="predicted"/>
<dbReference type="Pfam" id="PF24883">
    <property type="entry name" value="NPHP3_N"/>
    <property type="match status" value="1"/>
</dbReference>
<evidence type="ECO:0000256" key="2">
    <source>
        <dbReference type="ARBA" id="ARBA00023043"/>
    </source>
</evidence>
<dbReference type="Proteomes" id="UP000664203">
    <property type="component" value="Unassembled WGS sequence"/>
</dbReference>
<dbReference type="PANTHER" id="PTHR24123:SF33">
    <property type="entry name" value="PROTEIN HOS4"/>
    <property type="match status" value="1"/>
</dbReference>